<dbReference type="EMBL" id="CP011452">
    <property type="protein sequence ID" value="AKH43622.1"/>
    <property type="molecule type" value="Genomic_DNA"/>
</dbReference>
<dbReference type="KEGG" id="aay:WYH_02592"/>
<proteinExistence type="predicted"/>
<sequence length="95" mass="10823">MSTVNEDGSWDIPEPDHAELVQMRIRLITLENIVLGLLSGASDEQIEQIRKRADLIEPRPDASRHPLTELAAGDMRKFLERAARMAKTESREDRD</sequence>
<name>A0A0F7KWM8_9SPHN</name>
<dbReference type="Proteomes" id="UP000034392">
    <property type="component" value="Chromosome"/>
</dbReference>
<dbReference type="OrthoDB" id="7582564at2"/>
<protein>
    <submittedName>
        <fullName evidence="1">Uncharacterized protein</fullName>
    </submittedName>
</protein>
<evidence type="ECO:0000313" key="1">
    <source>
        <dbReference type="EMBL" id="AKH43622.1"/>
    </source>
</evidence>
<evidence type="ECO:0000313" key="2">
    <source>
        <dbReference type="Proteomes" id="UP000034392"/>
    </source>
</evidence>
<dbReference type="PATRIC" id="fig|1267766.3.peg.2626"/>
<accession>A0A0F7KWM8</accession>
<gene>
    <name evidence="1" type="ORF">WYH_02592</name>
</gene>
<keyword evidence="2" id="KW-1185">Reference proteome</keyword>
<reference evidence="1" key="1">
    <citation type="submission" date="2015-05" db="EMBL/GenBank/DDBJ databases">
        <title>The complete genome of Altererythrobacter atlanticus strain 26DY36.</title>
        <authorList>
            <person name="Wu Y.-H."/>
            <person name="Cheng H."/>
            <person name="Wu X.-W."/>
        </authorList>
    </citation>
    <scope>NUCLEOTIDE SEQUENCE [LARGE SCALE GENOMIC DNA]</scope>
    <source>
        <strain evidence="1">26DY36</strain>
    </source>
</reference>
<dbReference type="AlphaFoldDB" id="A0A0F7KWM8"/>
<organism evidence="1 2">
    <name type="scientific">Croceibacterium atlanticum</name>
    <dbReference type="NCBI Taxonomy" id="1267766"/>
    <lineage>
        <taxon>Bacteria</taxon>
        <taxon>Pseudomonadati</taxon>
        <taxon>Pseudomonadota</taxon>
        <taxon>Alphaproteobacteria</taxon>
        <taxon>Sphingomonadales</taxon>
        <taxon>Erythrobacteraceae</taxon>
        <taxon>Croceibacterium</taxon>
    </lineage>
</organism>
<dbReference type="RefSeq" id="WP_046904130.1">
    <property type="nucleotide sequence ID" value="NZ_CP011452.2"/>
</dbReference>